<evidence type="ECO:0000313" key="3">
    <source>
        <dbReference type="Proteomes" id="UP000318720"/>
    </source>
</evidence>
<dbReference type="Proteomes" id="UP000318720">
    <property type="component" value="Unassembled WGS sequence"/>
</dbReference>
<reference evidence="2 3" key="1">
    <citation type="submission" date="2019-03" db="EMBL/GenBank/DDBJ databases">
        <title>Comparative genomic analyses of the sweetpotato soil rot pathogen, Streptomyces ipomoeae.</title>
        <authorList>
            <person name="Ruschel Soares N."/>
            <person name="Badger J.H."/>
            <person name="Huguet-Tapia J.C."/>
            <person name="Clark C.A."/>
            <person name="Pettis G.S."/>
        </authorList>
    </citation>
    <scope>NUCLEOTIDE SEQUENCE [LARGE SCALE GENOMIC DNA]</scope>
    <source>
        <strain evidence="2 3">88-35</strain>
    </source>
</reference>
<feature type="region of interest" description="Disordered" evidence="1">
    <location>
        <begin position="53"/>
        <end position="85"/>
    </location>
</feature>
<organism evidence="2 3">
    <name type="scientific">Streptomyces ipomoeae</name>
    <dbReference type="NCBI Taxonomy" id="103232"/>
    <lineage>
        <taxon>Bacteria</taxon>
        <taxon>Bacillati</taxon>
        <taxon>Actinomycetota</taxon>
        <taxon>Actinomycetes</taxon>
        <taxon>Kitasatosporales</taxon>
        <taxon>Streptomycetaceae</taxon>
        <taxon>Streptomyces</taxon>
    </lineage>
</organism>
<dbReference type="AlphaFoldDB" id="A0AAE8W719"/>
<evidence type="ECO:0000256" key="1">
    <source>
        <dbReference type="SAM" id="MobiDB-lite"/>
    </source>
</evidence>
<dbReference type="EMBL" id="SPAZ01000023">
    <property type="protein sequence ID" value="TQE39582.1"/>
    <property type="molecule type" value="Genomic_DNA"/>
</dbReference>
<feature type="compositionally biased region" description="Polar residues" evidence="1">
    <location>
        <begin position="53"/>
        <end position="76"/>
    </location>
</feature>
<comment type="caution">
    <text evidence="2">The sequence shown here is derived from an EMBL/GenBank/DDBJ whole genome shotgun (WGS) entry which is preliminary data.</text>
</comment>
<sequence length="85" mass="9101">MPSQANPTKRDVSPKADREGYGVAVLGDDLDGLMIVVDLHQMVPNNVPLPTAHTRTNCVTTHQKNQHHPSTGNSKGPTPGRADPI</sequence>
<name>A0AAE8W719_9ACTN</name>
<proteinExistence type="predicted"/>
<protein>
    <submittedName>
        <fullName evidence="2">Uncharacterized protein</fullName>
    </submittedName>
</protein>
<evidence type="ECO:0000313" key="2">
    <source>
        <dbReference type="EMBL" id="TQE39582.1"/>
    </source>
</evidence>
<gene>
    <name evidence="2" type="ORF">Sipo8835_01705</name>
</gene>
<accession>A0AAE8W719</accession>